<feature type="transmembrane region" description="Helical" evidence="8">
    <location>
        <begin position="334"/>
        <end position="354"/>
    </location>
</feature>
<reference evidence="9 10" key="1">
    <citation type="submission" date="2016-05" db="EMBL/GenBank/DDBJ databases">
        <title>Genomic and physiological characterization of Planctopirus sp. isolated from fresh water lake.</title>
        <authorList>
            <person name="Subhash Y."/>
            <person name="Ramana C."/>
        </authorList>
    </citation>
    <scope>NUCLEOTIDE SEQUENCE [LARGE SCALE GENOMIC DNA]</scope>
    <source>
        <strain evidence="9 10">JC280</strain>
    </source>
</reference>
<evidence type="ECO:0000256" key="6">
    <source>
        <dbReference type="ARBA" id="ARBA00022989"/>
    </source>
</evidence>
<sequence>MTIESHSQRRQKSTVKAQSGQNLPEVDFQDRVHLVMAWLMCLLVSIAAGLDLLVDTWQPNLALLQAGLLLILPFVLNVKGLPTNTPQVPASDQRIFAKWTPLERVYPLWLSQTILALIALAMIGSFGTQLLGTPLCYHDEYSYLFGSQTIASGRWTAPGPPAFPSLFDQVHVLNEGTPPDGRMASRYYPGTSLWMWPWVIAGVPILGHWLTQVWLVLATHLIGRELGAPRTGFLAALMLALSPGLATFGNLLLSHHPTLAGLALFWLMMLRWLRTHQPLDALLATTGLAFAMLCRPATAFAMGLPFAIPVLAWLIRSPTYDSNSAALTRKASSLLAMLIPIVAGWGIMLSYNHATTGSFWQSPYQLYTATYTPRHVYGFNNGIRGDQSLSPKIWKAYDQWADNLTWQLALQNMATRLCGSFLWTFDPLFAWAAFMLYWFWRPPEFRWRWLMAGILTIHLVHFPYWYPGIMGWHYVFESAPLIALAMAQMVISLADRWAKEQRPVAIHWLLVMCIVAGLGANASIPGLWDSRRALAFGSIEYPKVRVYQQFDDWLTRALPDEPVLVLIKQDAGEIAIDHVTNEPGWQAKVIRARYRPEILDPQNKAALDELAAAFPGRSFWLADPKERSLQQLRQREMNPAHRGK</sequence>
<evidence type="ECO:0000256" key="2">
    <source>
        <dbReference type="ARBA" id="ARBA00022475"/>
    </source>
</evidence>
<accession>A0A1C3ENL6</accession>
<dbReference type="RefSeq" id="WP_068846326.1">
    <property type="nucleotide sequence ID" value="NZ_LYDR01000039.1"/>
</dbReference>
<protein>
    <recommendedName>
        <fullName evidence="11">Glycosyltransferase RgtA/B/C/D-like domain-containing protein</fullName>
    </recommendedName>
</protein>
<comment type="subcellular location">
    <subcellularLocation>
        <location evidence="1">Cell membrane</location>
        <topology evidence="1">Multi-pass membrane protein</topology>
    </subcellularLocation>
</comment>
<feature type="transmembrane region" description="Helical" evidence="8">
    <location>
        <begin position="420"/>
        <end position="440"/>
    </location>
</feature>
<evidence type="ECO:0000256" key="4">
    <source>
        <dbReference type="ARBA" id="ARBA00022679"/>
    </source>
</evidence>
<feature type="transmembrane region" description="Helical" evidence="8">
    <location>
        <begin position="447"/>
        <end position="466"/>
    </location>
</feature>
<gene>
    <name evidence="9" type="ORF">A6X21_04115</name>
</gene>
<dbReference type="InterPro" id="IPR050297">
    <property type="entry name" value="LipidA_mod_glycosyltrf_83"/>
</dbReference>
<keyword evidence="5 8" id="KW-0812">Transmembrane</keyword>
<dbReference type="GO" id="GO:0005886">
    <property type="term" value="C:plasma membrane"/>
    <property type="evidence" value="ECO:0007669"/>
    <property type="project" value="UniProtKB-SubCell"/>
</dbReference>
<keyword evidence="3" id="KW-0328">Glycosyltransferase</keyword>
<dbReference type="OrthoDB" id="269527at2"/>
<dbReference type="GO" id="GO:0009103">
    <property type="term" value="P:lipopolysaccharide biosynthetic process"/>
    <property type="evidence" value="ECO:0007669"/>
    <property type="project" value="UniProtKB-ARBA"/>
</dbReference>
<name>A0A1C3ENL6_9PLAN</name>
<dbReference type="EMBL" id="LYDR01000039">
    <property type="protein sequence ID" value="ODA34847.1"/>
    <property type="molecule type" value="Genomic_DNA"/>
</dbReference>
<feature type="transmembrane region" description="Helical" evidence="8">
    <location>
        <begin position="193"/>
        <end position="211"/>
    </location>
</feature>
<dbReference type="PANTHER" id="PTHR33908:SF11">
    <property type="entry name" value="MEMBRANE PROTEIN"/>
    <property type="match status" value="1"/>
</dbReference>
<keyword evidence="6 8" id="KW-1133">Transmembrane helix</keyword>
<feature type="transmembrane region" description="Helical" evidence="8">
    <location>
        <begin position="506"/>
        <end position="528"/>
    </location>
</feature>
<evidence type="ECO:0008006" key="11">
    <source>
        <dbReference type="Google" id="ProtNLM"/>
    </source>
</evidence>
<feature type="transmembrane region" description="Helical" evidence="8">
    <location>
        <begin position="472"/>
        <end position="494"/>
    </location>
</feature>
<dbReference type="Proteomes" id="UP000094828">
    <property type="component" value="Unassembled WGS sequence"/>
</dbReference>
<dbReference type="STRING" id="1841610.A6X21_04115"/>
<keyword evidence="10" id="KW-1185">Reference proteome</keyword>
<evidence type="ECO:0000313" key="9">
    <source>
        <dbReference type="EMBL" id="ODA34847.1"/>
    </source>
</evidence>
<keyword evidence="4" id="KW-0808">Transferase</keyword>
<evidence type="ECO:0000313" key="10">
    <source>
        <dbReference type="Proteomes" id="UP000094828"/>
    </source>
</evidence>
<keyword evidence="7 8" id="KW-0472">Membrane</keyword>
<evidence type="ECO:0000256" key="1">
    <source>
        <dbReference type="ARBA" id="ARBA00004651"/>
    </source>
</evidence>
<feature type="transmembrane region" description="Helical" evidence="8">
    <location>
        <begin position="231"/>
        <end position="252"/>
    </location>
</feature>
<organism evidence="9 10">
    <name type="scientific">Planctopirus hydrillae</name>
    <dbReference type="NCBI Taxonomy" id="1841610"/>
    <lineage>
        <taxon>Bacteria</taxon>
        <taxon>Pseudomonadati</taxon>
        <taxon>Planctomycetota</taxon>
        <taxon>Planctomycetia</taxon>
        <taxon>Planctomycetales</taxon>
        <taxon>Planctomycetaceae</taxon>
        <taxon>Planctopirus</taxon>
    </lineage>
</organism>
<feature type="transmembrane region" description="Helical" evidence="8">
    <location>
        <begin position="32"/>
        <end position="54"/>
    </location>
</feature>
<evidence type="ECO:0000256" key="5">
    <source>
        <dbReference type="ARBA" id="ARBA00022692"/>
    </source>
</evidence>
<proteinExistence type="predicted"/>
<dbReference type="GO" id="GO:0016763">
    <property type="term" value="F:pentosyltransferase activity"/>
    <property type="evidence" value="ECO:0007669"/>
    <property type="project" value="TreeGrafter"/>
</dbReference>
<evidence type="ECO:0000256" key="7">
    <source>
        <dbReference type="ARBA" id="ARBA00023136"/>
    </source>
</evidence>
<evidence type="ECO:0000256" key="3">
    <source>
        <dbReference type="ARBA" id="ARBA00022676"/>
    </source>
</evidence>
<feature type="transmembrane region" description="Helical" evidence="8">
    <location>
        <begin position="109"/>
        <end position="131"/>
    </location>
</feature>
<keyword evidence="2" id="KW-1003">Cell membrane</keyword>
<dbReference type="AlphaFoldDB" id="A0A1C3ENL6"/>
<dbReference type="PANTHER" id="PTHR33908">
    <property type="entry name" value="MANNOSYLTRANSFERASE YKCB-RELATED"/>
    <property type="match status" value="1"/>
</dbReference>
<feature type="transmembrane region" description="Helical" evidence="8">
    <location>
        <begin position="61"/>
        <end position="78"/>
    </location>
</feature>
<evidence type="ECO:0000256" key="8">
    <source>
        <dbReference type="SAM" id="Phobius"/>
    </source>
</evidence>
<comment type="caution">
    <text evidence="9">The sequence shown here is derived from an EMBL/GenBank/DDBJ whole genome shotgun (WGS) entry which is preliminary data.</text>
</comment>
<feature type="transmembrane region" description="Helical" evidence="8">
    <location>
        <begin position="287"/>
        <end position="314"/>
    </location>
</feature>